<evidence type="ECO:0000256" key="1">
    <source>
        <dbReference type="SAM" id="MobiDB-lite"/>
    </source>
</evidence>
<protein>
    <submittedName>
        <fullName evidence="2">Uncharacterized protein</fullName>
    </submittedName>
</protein>
<keyword evidence="4" id="KW-1185">Reference proteome</keyword>
<dbReference type="Proteomes" id="UP000054859">
    <property type="component" value="Unassembled WGS sequence"/>
</dbReference>
<evidence type="ECO:0000313" key="4">
    <source>
        <dbReference type="Proteomes" id="UP000054859"/>
    </source>
</evidence>
<gene>
    <name evidence="2" type="ORF">Lade_0936</name>
    <name evidence="3" type="ORF">NCTC12735_00494</name>
</gene>
<dbReference type="EMBL" id="LNKA01000001">
    <property type="protein sequence ID" value="KTC66278.1"/>
    <property type="molecule type" value="Genomic_DNA"/>
</dbReference>
<sequence>MISFILELLQKSPSYETITEVDSFVRYSSNLAQETIPSAVEPPTDTSFQKLNTSKTGESLLEDLKDIQSKTYVLTNDALYLYDPKADKNKLQLMTTEAQALQNLRMKQDKENLSQMELNEIQSQITAAKNRQAAAPSFLQPMPSHTPPSTSQSITHRVQAQAAIEQKEQGKINQIFSNYDRKFKTDADNYPPGFGKCTIDEKSGGINMKFPSQDKAVDFFMEQAKESDFTLKVGDQVVAVAKDGQLYHPPGPDGSLVQFKSNDSFLSSNTAPKDSPQSAQQEGQRNSETEHEEAQSTRPGM</sequence>
<dbReference type="AlphaFoldDB" id="A0A0W0R5B8"/>
<name>A0A0W0R5B8_9GAMM</name>
<dbReference type="EMBL" id="LR134418">
    <property type="protein sequence ID" value="VEH84874.1"/>
    <property type="molecule type" value="Genomic_DNA"/>
</dbReference>
<proteinExistence type="predicted"/>
<dbReference type="STRING" id="45056.Lade_0936"/>
<feature type="region of interest" description="Disordered" evidence="1">
    <location>
        <begin position="244"/>
        <end position="301"/>
    </location>
</feature>
<geneLocation type="plasmid" evidence="3 5">
    <name>9</name>
</geneLocation>
<feature type="compositionally biased region" description="Basic and acidic residues" evidence="1">
    <location>
        <begin position="285"/>
        <end position="295"/>
    </location>
</feature>
<dbReference type="RefSeq" id="WP_058461967.1">
    <property type="nucleotide sequence ID" value="NZ_CAAAHS010000002.1"/>
</dbReference>
<dbReference type="KEGG" id="ladl:NCTC12735_00494"/>
<organism evidence="2 4">
    <name type="scientific">Legionella adelaidensis</name>
    <dbReference type="NCBI Taxonomy" id="45056"/>
    <lineage>
        <taxon>Bacteria</taxon>
        <taxon>Pseudomonadati</taxon>
        <taxon>Pseudomonadota</taxon>
        <taxon>Gammaproteobacteria</taxon>
        <taxon>Legionellales</taxon>
        <taxon>Legionellaceae</taxon>
        <taxon>Legionella</taxon>
    </lineage>
</organism>
<keyword evidence="3" id="KW-0614">Plasmid</keyword>
<dbReference type="Proteomes" id="UP000281170">
    <property type="component" value="Plasmid 9"/>
</dbReference>
<evidence type="ECO:0000313" key="3">
    <source>
        <dbReference type="EMBL" id="VEH84874.1"/>
    </source>
</evidence>
<dbReference type="PATRIC" id="fig|45056.6.peg.970"/>
<accession>A0A0W0R5B8</accession>
<evidence type="ECO:0000313" key="5">
    <source>
        <dbReference type="Proteomes" id="UP000281170"/>
    </source>
</evidence>
<reference evidence="2 4" key="1">
    <citation type="submission" date="2015-11" db="EMBL/GenBank/DDBJ databases">
        <title>Identification of large and diverse effector repertoires of 38 Legionella species.</title>
        <authorList>
            <person name="Burstein D."/>
            <person name="Amaro F."/>
            <person name="Zusman T."/>
            <person name="Lifshitz Z."/>
            <person name="Cohen O."/>
            <person name="Gilbert J.A."/>
            <person name="Pupko T."/>
            <person name="Shuman H.A."/>
            <person name="Segal G."/>
        </authorList>
    </citation>
    <scope>NUCLEOTIDE SEQUENCE [LARGE SCALE GENOMIC DNA]</scope>
    <source>
        <strain evidence="2 4">1762-AUS-E</strain>
    </source>
</reference>
<reference evidence="3 5" key="2">
    <citation type="submission" date="2018-12" db="EMBL/GenBank/DDBJ databases">
        <authorList>
            <consortium name="Pathogen Informatics"/>
        </authorList>
    </citation>
    <scope>NUCLEOTIDE SEQUENCE [LARGE SCALE GENOMIC DNA]</scope>
    <source>
        <strain evidence="3 5">NCTC12735</strain>
        <plasmid evidence="5">9</plasmid>
    </source>
</reference>
<feature type="compositionally biased region" description="Polar residues" evidence="1">
    <location>
        <begin position="258"/>
        <end position="284"/>
    </location>
</feature>
<evidence type="ECO:0000313" key="2">
    <source>
        <dbReference type="EMBL" id="KTC66278.1"/>
    </source>
</evidence>